<protein>
    <submittedName>
        <fullName evidence="1">Erythromycin esterase family protein</fullName>
    </submittedName>
</protein>
<dbReference type="GO" id="GO:0046677">
    <property type="term" value="P:response to antibiotic"/>
    <property type="evidence" value="ECO:0007669"/>
    <property type="project" value="InterPro"/>
</dbReference>
<dbReference type="PANTHER" id="PTHR31299:SF0">
    <property type="entry name" value="ESTERASE, PUTATIVE (AFU_ORTHOLOGUE AFUA_1G05850)-RELATED"/>
    <property type="match status" value="1"/>
</dbReference>
<gene>
    <name evidence="1" type="ORF">K8V56_02480</name>
</gene>
<dbReference type="Gene3D" id="3.30.1870.10">
    <property type="entry name" value="EreA-like, domain 2"/>
    <property type="match status" value="1"/>
</dbReference>
<dbReference type="CDD" id="cd14728">
    <property type="entry name" value="Ere-like"/>
    <property type="match status" value="1"/>
</dbReference>
<sequence>MNFTLEEAVKKYALPFDSEDDLTSILEAIGDAKIVLLGEASHGTSEFYSVRAKLSKMLIEQKGFSAIAVEGDWPSAQHVNRYIKGYGERKENVQEVLKAFGRWPTWMWANEEIVAFIDWLKILNYNRIPDLKVGFYGIDMYSLWESMEEIVRYLTKSNPAGADLELAKKAFSCFEPFNEMPDHYAISTAHFSQVCIDEVSELLSSIRSHNERYEDKHETNLNLKVNALVTKNAEEYYRTMLQDNALSWNIRDEHMVEAINEVMNHYGDDAKIIVWEHNTHIGDARATTMKDDGMVNVGQLLREQYKKDEVYAVGFGTHRGTVIAAEEWGVPFKKIDVPPARQHSWEDLLHKSGAFDKLFIFNEVNRKYFTDWIGHRAIGVVYNPEYEQFGNYVPSQIGNRYDAFIFIDQTKALEPLKIKTPVTDI</sequence>
<dbReference type="Pfam" id="PF05139">
    <property type="entry name" value="Erythro_esteras"/>
    <property type="match status" value="1"/>
</dbReference>
<dbReference type="InterPro" id="IPR007815">
    <property type="entry name" value="Emycin_Estase"/>
</dbReference>
<accession>A0A921FYT2</accession>
<dbReference type="InterPro" id="IPR014622">
    <property type="entry name" value="UCP036794_erythomycin"/>
</dbReference>
<dbReference type="SUPFAM" id="SSF159501">
    <property type="entry name" value="EreA/ChaN-like"/>
    <property type="match status" value="1"/>
</dbReference>
<organism evidence="1 2">
    <name type="scientific">Sporosarcina psychrophila</name>
    <name type="common">Bacillus psychrophilus</name>
    <dbReference type="NCBI Taxonomy" id="1476"/>
    <lineage>
        <taxon>Bacteria</taxon>
        <taxon>Bacillati</taxon>
        <taxon>Bacillota</taxon>
        <taxon>Bacilli</taxon>
        <taxon>Bacillales</taxon>
        <taxon>Caryophanaceae</taxon>
        <taxon>Sporosarcina</taxon>
    </lineage>
</organism>
<evidence type="ECO:0000313" key="2">
    <source>
        <dbReference type="Proteomes" id="UP000698173"/>
    </source>
</evidence>
<reference evidence="1" key="1">
    <citation type="journal article" date="2021" name="PeerJ">
        <title>Extensive microbial diversity within the chicken gut microbiome revealed by metagenomics and culture.</title>
        <authorList>
            <person name="Gilroy R."/>
            <person name="Ravi A."/>
            <person name="Getino M."/>
            <person name="Pursley I."/>
            <person name="Horton D.L."/>
            <person name="Alikhan N.F."/>
            <person name="Baker D."/>
            <person name="Gharbi K."/>
            <person name="Hall N."/>
            <person name="Watson M."/>
            <person name="Adriaenssens E.M."/>
            <person name="Foster-Nyarko E."/>
            <person name="Jarju S."/>
            <person name="Secka A."/>
            <person name="Antonio M."/>
            <person name="Oren A."/>
            <person name="Chaudhuri R.R."/>
            <person name="La Ragione R."/>
            <person name="Hildebrand F."/>
            <person name="Pallen M.J."/>
        </authorList>
    </citation>
    <scope>NUCLEOTIDE SEQUENCE</scope>
    <source>
        <strain evidence="1">CHK171-7178</strain>
    </source>
</reference>
<dbReference type="AlphaFoldDB" id="A0A921FYT2"/>
<dbReference type="Proteomes" id="UP000698173">
    <property type="component" value="Unassembled WGS sequence"/>
</dbReference>
<evidence type="ECO:0000313" key="1">
    <source>
        <dbReference type="EMBL" id="HJF30631.1"/>
    </source>
</evidence>
<dbReference type="Gene3D" id="3.40.1660.10">
    <property type="entry name" value="EreA-like (biosynthetic domain)"/>
    <property type="match status" value="1"/>
</dbReference>
<proteinExistence type="predicted"/>
<name>A0A921FYT2_SPOPS</name>
<comment type="caution">
    <text evidence="1">The sequence shown here is derived from an EMBL/GenBank/DDBJ whole genome shotgun (WGS) entry which is preliminary data.</text>
</comment>
<dbReference type="PIRSF" id="PIRSF036794">
    <property type="entry name" value="UCP_erythr_ester"/>
    <property type="match status" value="1"/>
</dbReference>
<reference evidence="1" key="2">
    <citation type="submission" date="2021-09" db="EMBL/GenBank/DDBJ databases">
        <authorList>
            <person name="Gilroy R."/>
        </authorList>
    </citation>
    <scope>NUCLEOTIDE SEQUENCE</scope>
    <source>
        <strain evidence="1">CHK171-7178</strain>
    </source>
</reference>
<dbReference type="Gene3D" id="1.20.1440.30">
    <property type="entry name" value="Biosynthetic Protein domain"/>
    <property type="match status" value="1"/>
</dbReference>
<dbReference type="InterPro" id="IPR052036">
    <property type="entry name" value="Hydrolase/PRTase-associated"/>
</dbReference>
<dbReference type="PANTHER" id="PTHR31299">
    <property type="entry name" value="ESTERASE, PUTATIVE (AFU_ORTHOLOGUE AFUA_1G05850)-RELATED"/>
    <property type="match status" value="1"/>
</dbReference>
<dbReference type="EMBL" id="DYWT01000040">
    <property type="protein sequence ID" value="HJF30631.1"/>
    <property type="molecule type" value="Genomic_DNA"/>
</dbReference>